<feature type="region of interest" description="Disordered" evidence="1">
    <location>
        <begin position="854"/>
        <end position="887"/>
    </location>
</feature>
<organism evidence="2 3">
    <name type="scientific">Hyalella azteca</name>
    <name type="common">Amphipod</name>
    <dbReference type="NCBI Taxonomy" id="294128"/>
    <lineage>
        <taxon>Eukaryota</taxon>
        <taxon>Metazoa</taxon>
        <taxon>Ecdysozoa</taxon>
        <taxon>Arthropoda</taxon>
        <taxon>Crustacea</taxon>
        <taxon>Multicrustacea</taxon>
        <taxon>Malacostraca</taxon>
        <taxon>Eumalacostraca</taxon>
        <taxon>Peracarida</taxon>
        <taxon>Amphipoda</taxon>
        <taxon>Senticaudata</taxon>
        <taxon>Talitrida</taxon>
        <taxon>Talitroidea</taxon>
        <taxon>Hyalellidae</taxon>
        <taxon>Hyalella</taxon>
    </lineage>
</organism>
<feature type="compositionally biased region" description="Polar residues" evidence="1">
    <location>
        <begin position="867"/>
        <end position="887"/>
    </location>
</feature>
<protein>
    <submittedName>
        <fullName evidence="3">Uncharacterized protein LOC108667450 isoform X1</fullName>
    </submittedName>
</protein>
<sequence>MKDSSGAPVMHSEQTLDVFCANQISSSSANISSKNHVNKRKLPSRKKPDDGHDYFSMYINLKPRMSLFEQFNPILPSEMFKNSPVKNPVNDFCGFPSSVESGSKIAKLRKAIFNEHELDDLCPTKPSHNCSTVARCKTKESQIQAAQSYQLVKQKYHYYENIYDSDLLSSDDDMPPLKKRTPVDINKALEGVISSFDDFLPSEMKNDTKKTTKYVVSQISVQCDSDYDKYYTDKSPEIFKQYPIVFKSVIPKKIAASAPKKRKKITKDKKHQNKMHKLHNRTLQNNDLRKIMLKQEAKESLLKAKLHDQAKGTSKVRRRSLMAVPRLVLKKLSSSDMNSAFAEAMSLSVKCSAELYLQLLALETAAWDRTKQFSSTYCSASSSIASQDSGATSPLNDNPFCNERTVVCASDNTHQMAPPFDQLTQGEVASESIVVASTSASNEPSSSNMHLTFNEVSCRLEDPLIIDSNNPIVIDIESSSSDMRSEYEDSSIGSHDALGTEKLLTKPKPLNYDPVLSLLNEPRSSKMSPFDVVIANSTISPIDLECKSKSSTETLLPPSERRNPPTVPLREILGSRSAEKLDSITEVTTWSEAPKLSGDHAASNVKSPNDSGSSSAGNYNFLSTEDTQLSSKLTLKIMKTSVLELSCHAMVSKREETESKAFNDSKPLTKSKMSFAEISKGPSMTNKSSEKSDSALEHSSENNAFLSEKGMKIFSSFPRAENSPESQRSNATLTTPATTTSLTSDAVQCANTTSVLTSKSPLLEPLDPKILCATAKLSREFPSQTASSHEASYTPDCYTASESCDDSLIDLESCNDPLIDQESSKDQRSPPESCSDPLVNSSCCTLSLSDSPSLGISTSMDKEPQLAESSTISSQNQGKSSDKPNSLNSSILTPIASLILPSSVVKSSLPPGASSIPSVHTYTNVSPVLTNVLVPFSSTKAQVSLPRTTCPVRSSLQSPNSATLFSGCDEINVPEEITLDSNDEDDEAQIISELIVRPRAPRAYRLTLLVPQTLGKKSMADVARSFSIFDKSSCNRSKLTLNNILKNCDKNGRIFLKRRERDPLTMDNEIQLIDYDSTVNNCHEEQRNCFNSSQISR</sequence>
<feature type="region of interest" description="Disordered" evidence="1">
    <location>
        <begin position="718"/>
        <end position="739"/>
    </location>
</feature>
<dbReference type="GeneID" id="108667450"/>
<feature type="compositionally biased region" description="Polar residues" evidence="1">
    <location>
        <begin position="604"/>
        <end position="618"/>
    </location>
</feature>
<dbReference type="RefSeq" id="XP_018009963.1">
    <property type="nucleotide sequence ID" value="XM_018154474.2"/>
</dbReference>
<feature type="region of interest" description="Disordered" evidence="1">
    <location>
        <begin position="549"/>
        <end position="574"/>
    </location>
</feature>
<feature type="region of interest" description="Disordered" evidence="1">
    <location>
        <begin position="30"/>
        <end position="49"/>
    </location>
</feature>
<feature type="compositionally biased region" description="Basic and acidic residues" evidence="1">
    <location>
        <begin position="688"/>
        <end position="700"/>
    </location>
</feature>
<reference evidence="3" key="1">
    <citation type="submission" date="2025-08" db="UniProtKB">
        <authorList>
            <consortium name="RefSeq"/>
        </authorList>
    </citation>
    <scope>IDENTIFICATION</scope>
    <source>
        <tissue evidence="3">Whole organism</tissue>
    </source>
</reference>
<gene>
    <name evidence="3" type="primary">LOC108667450</name>
</gene>
<evidence type="ECO:0000256" key="1">
    <source>
        <dbReference type="SAM" id="MobiDB-lite"/>
    </source>
</evidence>
<evidence type="ECO:0000313" key="3">
    <source>
        <dbReference type="RefSeq" id="XP_018009963.1"/>
    </source>
</evidence>
<keyword evidence="2" id="KW-1185">Reference proteome</keyword>
<evidence type="ECO:0000313" key="2">
    <source>
        <dbReference type="Proteomes" id="UP000694843"/>
    </source>
</evidence>
<proteinExistence type="predicted"/>
<feature type="compositionally biased region" description="Basic residues" evidence="1">
    <location>
        <begin position="36"/>
        <end position="45"/>
    </location>
</feature>
<name>A0A8B7N9J8_HYAAZ</name>
<feature type="region of interest" description="Disordered" evidence="1">
    <location>
        <begin position="595"/>
        <end position="618"/>
    </location>
</feature>
<dbReference type="AlphaFoldDB" id="A0A8B7N9J8"/>
<feature type="region of interest" description="Disordered" evidence="1">
    <location>
        <begin position="673"/>
        <end position="702"/>
    </location>
</feature>
<accession>A0A8B7N9J8</accession>
<dbReference type="KEGG" id="hazt:108667450"/>
<dbReference type="Proteomes" id="UP000694843">
    <property type="component" value="Unplaced"/>
</dbReference>